<dbReference type="SUPFAM" id="SSF110857">
    <property type="entry name" value="Gamma-glutamyl cyclotransferase-like"/>
    <property type="match status" value="1"/>
</dbReference>
<dbReference type="AlphaFoldDB" id="A0AAN6U6Z4"/>
<gene>
    <name evidence="5" type="ORF">N657DRAFT_641404</name>
</gene>
<keyword evidence="6" id="KW-1185">Reference proteome</keyword>
<evidence type="ECO:0000313" key="6">
    <source>
        <dbReference type="Proteomes" id="UP001302602"/>
    </source>
</evidence>
<dbReference type="GO" id="GO:0016740">
    <property type="term" value="F:transferase activity"/>
    <property type="evidence" value="ECO:0007669"/>
    <property type="project" value="UniProtKB-KW"/>
</dbReference>
<dbReference type="Gene3D" id="3.10.490.10">
    <property type="entry name" value="Gamma-glutamyl cyclotransferase-like"/>
    <property type="match status" value="1"/>
</dbReference>
<organism evidence="5 6">
    <name type="scientific">Parathielavia appendiculata</name>
    <dbReference type="NCBI Taxonomy" id="2587402"/>
    <lineage>
        <taxon>Eukaryota</taxon>
        <taxon>Fungi</taxon>
        <taxon>Dikarya</taxon>
        <taxon>Ascomycota</taxon>
        <taxon>Pezizomycotina</taxon>
        <taxon>Sordariomycetes</taxon>
        <taxon>Sordariomycetidae</taxon>
        <taxon>Sordariales</taxon>
        <taxon>Chaetomiaceae</taxon>
        <taxon>Parathielavia</taxon>
    </lineage>
</organism>
<dbReference type="CDD" id="cd06661">
    <property type="entry name" value="GGCT_like"/>
    <property type="match status" value="1"/>
</dbReference>
<comment type="caution">
    <text evidence="5">The sequence shown here is derived from an EMBL/GenBank/DDBJ whole genome shotgun (WGS) entry which is preliminary data.</text>
</comment>
<protein>
    <recommendedName>
        <fullName evidence="3">Putative gamma-glutamylcyclotransferase</fullName>
    </recommendedName>
</protein>
<name>A0AAN6U6Z4_9PEZI</name>
<dbReference type="InterPro" id="IPR036568">
    <property type="entry name" value="GGCT-like_sf"/>
</dbReference>
<dbReference type="Proteomes" id="UP001302602">
    <property type="component" value="Unassembled WGS sequence"/>
</dbReference>
<reference evidence="5" key="1">
    <citation type="journal article" date="2023" name="Mol. Phylogenet. Evol.">
        <title>Genome-scale phylogeny and comparative genomics of the fungal order Sordariales.</title>
        <authorList>
            <person name="Hensen N."/>
            <person name="Bonometti L."/>
            <person name="Westerberg I."/>
            <person name="Brannstrom I.O."/>
            <person name="Guillou S."/>
            <person name="Cros-Aarteil S."/>
            <person name="Calhoun S."/>
            <person name="Haridas S."/>
            <person name="Kuo A."/>
            <person name="Mondo S."/>
            <person name="Pangilinan J."/>
            <person name="Riley R."/>
            <person name="LaButti K."/>
            <person name="Andreopoulos B."/>
            <person name="Lipzen A."/>
            <person name="Chen C."/>
            <person name="Yan M."/>
            <person name="Daum C."/>
            <person name="Ng V."/>
            <person name="Clum A."/>
            <person name="Steindorff A."/>
            <person name="Ohm R.A."/>
            <person name="Martin F."/>
            <person name="Silar P."/>
            <person name="Natvig D.O."/>
            <person name="Lalanne C."/>
            <person name="Gautier V."/>
            <person name="Ament-Velasquez S.L."/>
            <person name="Kruys A."/>
            <person name="Hutchinson M.I."/>
            <person name="Powell A.J."/>
            <person name="Barry K."/>
            <person name="Miller A.N."/>
            <person name="Grigoriev I.V."/>
            <person name="Debuchy R."/>
            <person name="Gladieux P."/>
            <person name="Hiltunen Thoren M."/>
            <person name="Johannesson H."/>
        </authorList>
    </citation>
    <scope>NUCLEOTIDE SEQUENCE</scope>
    <source>
        <strain evidence="5">CBS 731.68</strain>
    </source>
</reference>
<proteinExistence type="inferred from homology"/>
<evidence type="ECO:0000256" key="1">
    <source>
        <dbReference type="ARBA" id="ARBA00008861"/>
    </source>
</evidence>
<dbReference type="PANTHER" id="PTHR31544:SF2">
    <property type="entry name" value="AIG2-LIKE PROTEIN D"/>
    <property type="match status" value="1"/>
</dbReference>
<evidence type="ECO:0000313" key="5">
    <source>
        <dbReference type="EMBL" id="KAK4127414.1"/>
    </source>
</evidence>
<sequence length="183" mass="21089">MAAAVEDKIKSGEGIHCAFFYGTLMVPDVFYLVCYGAKDVPDAYAKLHTFQPAILHGYCRRRVRFADYPGITEDEDHQVFGTFTTGLTRANMAKLDYFEGSQYERRTVTVKLLEKLGNLKGEGNVEGEERTAEVYVFLNKNDLEEQEWDLEEFRRDKLKYWTRAGYVFEDCDPNDTAKVASQY</sequence>
<comment type="similarity">
    <text evidence="1">Belongs to the gamma-glutamylcyclotransferase family.</text>
</comment>
<dbReference type="RefSeq" id="XP_062651185.1">
    <property type="nucleotide sequence ID" value="XM_062792137.1"/>
</dbReference>
<evidence type="ECO:0000256" key="2">
    <source>
        <dbReference type="ARBA" id="ARBA00022679"/>
    </source>
</evidence>
<feature type="domain" description="Gamma-glutamylcyclotransferase AIG2-like" evidence="4">
    <location>
        <begin position="19"/>
        <end position="149"/>
    </location>
</feature>
<dbReference type="GeneID" id="87828906"/>
<dbReference type="InterPro" id="IPR013024">
    <property type="entry name" value="GGCT-like"/>
</dbReference>
<accession>A0AAN6U6Z4</accession>
<evidence type="ECO:0000256" key="3">
    <source>
        <dbReference type="ARBA" id="ARBA00030602"/>
    </source>
</evidence>
<dbReference type="Pfam" id="PF06094">
    <property type="entry name" value="GGACT"/>
    <property type="match status" value="1"/>
</dbReference>
<dbReference type="InterPro" id="IPR045038">
    <property type="entry name" value="AIG2-like"/>
</dbReference>
<dbReference type="PANTHER" id="PTHR31544">
    <property type="entry name" value="AIG2-LIKE PROTEIN D"/>
    <property type="match status" value="1"/>
</dbReference>
<dbReference type="InterPro" id="IPR009288">
    <property type="entry name" value="AIG2-like_dom"/>
</dbReference>
<reference evidence="5" key="2">
    <citation type="submission" date="2023-05" db="EMBL/GenBank/DDBJ databases">
        <authorList>
            <consortium name="Lawrence Berkeley National Laboratory"/>
            <person name="Steindorff A."/>
            <person name="Hensen N."/>
            <person name="Bonometti L."/>
            <person name="Westerberg I."/>
            <person name="Brannstrom I.O."/>
            <person name="Guillou S."/>
            <person name="Cros-Aarteil S."/>
            <person name="Calhoun S."/>
            <person name="Haridas S."/>
            <person name="Kuo A."/>
            <person name="Mondo S."/>
            <person name="Pangilinan J."/>
            <person name="Riley R."/>
            <person name="Labutti K."/>
            <person name="Andreopoulos B."/>
            <person name="Lipzen A."/>
            <person name="Chen C."/>
            <person name="Yanf M."/>
            <person name="Daum C."/>
            <person name="Ng V."/>
            <person name="Clum A."/>
            <person name="Ohm R."/>
            <person name="Martin F."/>
            <person name="Silar P."/>
            <person name="Natvig D."/>
            <person name="Lalanne C."/>
            <person name="Gautier V."/>
            <person name="Ament-Velasquez S.L."/>
            <person name="Kruys A."/>
            <person name="Hutchinson M.I."/>
            <person name="Powell A.J."/>
            <person name="Barry K."/>
            <person name="Miller A.N."/>
            <person name="Grigoriev I.V."/>
            <person name="Debuchy R."/>
            <person name="Gladieux P."/>
            <person name="Thoren M.H."/>
            <person name="Johannesson H."/>
        </authorList>
    </citation>
    <scope>NUCLEOTIDE SEQUENCE</scope>
    <source>
        <strain evidence="5">CBS 731.68</strain>
    </source>
</reference>
<evidence type="ECO:0000259" key="4">
    <source>
        <dbReference type="Pfam" id="PF06094"/>
    </source>
</evidence>
<keyword evidence="2" id="KW-0808">Transferase</keyword>
<dbReference type="EMBL" id="MU853224">
    <property type="protein sequence ID" value="KAK4127414.1"/>
    <property type="molecule type" value="Genomic_DNA"/>
</dbReference>